<dbReference type="Proteomes" id="UP000827138">
    <property type="component" value="Chromosome"/>
</dbReference>
<sequence>MTAHIIARRDAASAAWFDGLTEGLLLIRRCDACGHHCRPDAEACTACESRDLRWAETMGTARVVAAVSTPGEAGTATIQALVELAEGPWMHAPVLGASSAPPPGTALVLTILRPDHGEPFPAFTVPA</sequence>
<dbReference type="InterPro" id="IPR052513">
    <property type="entry name" value="Thioester_dehydratase-like"/>
</dbReference>
<dbReference type="EMBL" id="CP080647">
    <property type="protein sequence ID" value="QYX75723.1"/>
    <property type="molecule type" value="Genomic_DNA"/>
</dbReference>
<gene>
    <name evidence="2" type="ORF">K1J60_03650</name>
</gene>
<dbReference type="Gene3D" id="6.10.30.10">
    <property type="match status" value="1"/>
</dbReference>
<accession>A0ABX8XJF3</accession>
<reference evidence="2 3" key="1">
    <citation type="submission" date="2021-08" db="EMBL/GenBank/DDBJ databases">
        <authorList>
            <person name="Ping M."/>
        </authorList>
    </citation>
    <scope>NUCLEOTIDE SEQUENCE [LARGE SCALE GENOMIC DNA]</scope>
    <source>
        <strain evidence="2 3">MG28</strain>
    </source>
</reference>
<organism evidence="2 3">
    <name type="scientific">Streptomyces akebiae</name>
    <dbReference type="NCBI Taxonomy" id="2865673"/>
    <lineage>
        <taxon>Bacteria</taxon>
        <taxon>Bacillati</taxon>
        <taxon>Actinomycetota</taxon>
        <taxon>Actinomycetes</taxon>
        <taxon>Kitasatosporales</taxon>
        <taxon>Streptomycetaceae</taxon>
        <taxon>Streptomyces</taxon>
    </lineage>
</organism>
<evidence type="ECO:0000313" key="3">
    <source>
        <dbReference type="Proteomes" id="UP000827138"/>
    </source>
</evidence>
<protein>
    <recommendedName>
        <fullName evidence="1">ChsH2 rubredoxin-like zinc ribbon domain-containing protein</fullName>
    </recommendedName>
</protein>
<dbReference type="Pfam" id="PF12172">
    <property type="entry name" value="zf-ChsH2"/>
    <property type="match status" value="1"/>
</dbReference>
<dbReference type="PANTHER" id="PTHR34075">
    <property type="entry name" value="BLR3430 PROTEIN"/>
    <property type="match status" value="1"/>
</dbReference>
<dbReference type="PANTHER" id="PTHR34075:SF5">
    <property type="entry name" value="BLR3430 PROTEIN"/>
    <property type="match status" value="1"/>
</dbReference>
<dbReference type="RefSeq" id="WP_220644880.1">
    <property type="nucleotide sequence ID" value="NZ_CP080647.1"/>
</dbReference>
<name>A0ABX8XJF3_9ACTN</name>
<dbReference type="InterPro" id="IPR022002">
    <property type="entry name" value="ChsH2_Znr"/>
</dbReference>
<dbReference type="InterPro" id="IPR012340">
    <property type="entry name" value="NA-bd_OB-fold"/>
</dbReference>
<feature type="domain" description="ChsH2 rubredoxin-like zinc ribbon" evidence="1">
    <location>
        <begin position="17"/>
        <end position="52"/>
    </location>
</feature>
<proteinExistence type="predicted"/>
<evidence type="ECO:0000259" key="1">
    <source>
        <dbReference type="Pfam" id="PF12172"/>
    </source>
</evidence>
<keyword evidence="3" id="KW-1185">Reference proteome</keyword>
<evidence type="ECO:0000313" key="2">
    <source>
        <dbReference type="EMBL" id="QYX75723.1"/>
    </source>
</evidence>
<dbReference type="SUPFAM" id="SSF50249">
    <property type="entry name" value="Nucleic acid-binding proteins"/>
    <property type="match status" value="1"/>
</dbReference>